<dbReference type="EMBL" id="CABPSQ010000014">
    <property type="protein sequence ID" value="VVE74744.1"/>
    <property type="molecule type" value="Genomic_DNA"/>
</dbReference>
<name>A0A5E5AMT3_9BURK</name>
<reference evidence="1 2" key="1">
    <citation type="submission" date="2019-08" db="EMBL/GenBank/DDBJ databases">
        <authorList>
            <person name="Peeters C."/>
        </authorList>
    </citation>
    <scope>NUCLEOTIDE SEQUENCE [LARGE SCALE GENOMIC DNA]</scope>
    <source>
        <strain evidence="1 2">LMG 31118</strain>
    </source>
</reference>
<gene>
    <name evidence="1" type="ORF">PCA31118_04833</name>
</gene>
<evidence type="ECO:0000313" key="1">
    <source>
        <dbReference type="EMBL" id="VVE74744.1"/>
    </source>
</evidence>
<keyword evidence="2" id="KW-1185">Reference proteome</keyword>
<dbReference type="AlphaFoldDB" id="A0A5E5AMT3"/>
<sequence length="90" mass="10059">MLTYCRFLQIMCLCKVNSPKYIAMTSEKKPLRRAPRGVMSDKPLYTRLTSSERAEVLSVSDAERCSASSVVRRLVLLGLSVYKAQAAARS</sequence>
<proteinExistence type="predicted"/>
<organism evidence="1 2">
    <name type="scientific">Pandoraea captiosa</name>
    <dbReference type="NCBI Taxonomy" id="2508302"/>
    <lineage>
        <taxon>Bacteria</taxon>
        <taxon>Pseudomonadati</taxon>
        <taxon>Pseudomonadota</taxon>
        <taxon>Betaproteobacteria</taxon>
        <taxon>Burkholderiales</taxon>
        <taxon>Burkholderiaceae</taxon>
        <taxon>Pandoraea</taxon>
    </lineage>
</organism>
<dbReference type="Proteomes" id="UP000414136">
    <property type="component" value="Unassembled WGS sequence"/>
</dbReference>
<evidence type="ECO:0000313" key="2">
    <source>
        <dbReference type="Proteomes" id="UP000414136"/>
    </source>
</evidence>
<protein>
    <submittedName>
        <fullName evidence="1">Uncharacterized protein</fullName>
    </submittedName>
</protein>
<accession>A0A5E5AMT3</accession>